<proteinExistence type="predicted"/>
<evidence type="ECO:0000313" key="2">
    <source>
        <dbReference type="EMBL" id="KXP08714.1"/>
    </source>
</evidence>
<comment type="caution">
    <text evidence="2">The sequence shown here is derived from an EMBL/GenBank/DDBJ whole genome shotgun (WGS) entry which is preliminary data.</text>
</comment>
<dbReference type="Proteomes" id="UP000070258">
    <property type="component" value="Unassembled WGS sequence"/>
</dbReference>
<name>A0A138AE34_9ACTN</name>
<accession>A0A138AE34</accession>
<feature type="compositionally biased region" description="Polar residues" evidence="1">
    <location>
        <begin position="1"/>
        <end position="21"/>
    </location>
</feature>
<evidence type="ECO:0000256" key="1">
    <source>
        <dbReference type="SAM" id="MobiDB-lite"/>
    </source>
</evidence>
<organism evidence="2 3">
    <name type="scientific">Tsukamurella pseudospumae</name>
    <dbReference type="NCBI Taxonomy" id="239498"/>
    <lineage>
        <taxon>Bacteria</taxon>
        <taxon>Bacillati</taxon>
        <taxon>Actinomycetota</taxon>
        <taxon>Actinomycetes</taxon>
        <taxon>Mycobacteriales</taxon>
        <taxon>Tsukamurellaceae</taxon>
        <taxon>Tsukamurella</taxon>
    </lineage>
</organism>
<dbReference type="EMBL" id="LSRF01000044">
    <property type="protein sequence ID" value="KXP08714.1"/>
    <property type="molecule type" value="Genomic_DNA"/>
</dbReference>
<sequence length="73" mass="7995">MEQQISLTLDTAYSPGSVSGRTSDDTSAEYISESVGFELVKENGNWKVCDWGKDVADRRRTSILGWKLSGPPA</sequence>
<protein>
    <submittedName>
        <fullName evidence="2">Uncharacterized protein</fullName>
    </submittedName>
</protein>
<dbReference type="AlphaFoldDB" id="A0A138AE34"/>
<feature type="region of interest" description="Disordered" evidence="1">
    <location>
        <begin position="1"/>
        <end position="25"/>
    </location>
</feature>
<evidence type="ECO:0000313" key="3">
    <source>
        <dbReference type="Proteomes" id="UP000070258"/>
    </source>
</evidence>
<reference evidence="3" key="1">
    <citation type="submission" date="2016-02" db="EMBL/GenBank/DDBJ databases">
        <authorList>
            <person name="Wen L."/>
            <person name="He K."/>
            <person name="Yang H."/>
        </authorList>
    </citation>
    <scope>NUCLEOTIDE SEQUENCE [LARGE SCALE GENOMIC DNA]</scope>
    <source>
        <strain evidence="3">JCM 15929</strain>
    </source>
</reference>
<gene>
    <name evidence="2" type="ORF">AXK60_08550</name>
</gene>